<dbReference type="PATRIC" id="fig|119224.3.peg.1193"/>
<reference evidence="1 2" key="1">
    <citation type="submission" date="2015-08" db="EMBL/GenBank/DDBJ databases">
        <title>Genome sequence of Streptococcus phocae subsp. phocae ATCC 51973T isolated from liver specimen obtained from seal.</title>
        <authorList>
            <person name="Avendano-Herrera R."/>
        </authorList>
    </citation>
    <scope>NUCLEOTIDE SEQUENCE [LARGE SCALE GENOMIC DNA]</scope>
    <source>
        <strain evidence="1 2">ATCC 51973</strain>
    </source>
</reference>
<dbReference type="InterPro" id="IPR047665">
    <property type="entry name" value="ComGG_streptococcus-type"/>
</dbReference>
<dbReference type="Proteomes" id="UP000049578">
    <property type="component" value="Unassembled WGS sequence"/>
</dbReference>
<protein>
    <recommendedName>
        <fullName evidence="3">Competence protein ComGG</fullName>
    </recommendedName>
</protein>
<dbReference type="STRING" id="119224.AKK44_07255"/>
<dbReference type="RefSeq" id="WP_054279125.1">
    <property type="nucleotide sequence ID" value="NZ_LHQM01000035.1"/>
</dbReference>
<dbReference type="NCBIfam" id="NF041014">
    <property type="entry name" value="pilin_ComGG_2"/>
    <property type="match status" value="1"/>
</dbReference>
<organism evidence="1 2">
    <name type="scientific">Streptococcus phocae</name>
    <dbReference type="NCBI Taxonomy" id="119224"/>
    <lineage>
        <taxon>Bacteria</taxon>
        <taxon>Bacillati</taxon>
        <taxon>Bacillota</taxon>
        <taxon>Bacilli</taxon>
        <taxon>Lactobacillales</taxon>
        <taxon>Streptococcaceae</taxon>
        <taxon>Streptococcus</taxon>
    </lineage>
</organism>
<gene>
    <name evidence="1" type="ORF">AKK44_07255</name>
</gene>
<dbReference type="EMBL" id="LHQM01000035">
    <property type="protein sequence ID" value="KPJ21915.1"/>
    <property type="molecule type" value="Genomic_DNA"/>
</dbReference>
<accession>A0A0N8FX21</accession>
<evidence type="ECO:0008006" key="3">
    <source>
        <dbReference type="Google" id="ProtNLM"/>
    </source>
</evidence>
<name>A0A0N8FX21_9STRE</name>
<evidence type="ECO:0000313" key="1">
    <source>
        <dbReference type="EMBL" id="KPJ21915.1"/>
    </source>
</evidence>
<evidence type="ECO:0000313" key="2">
    <source>
        <dbReference type="Proteomes" id="UP000049578"/>
    </source>
</evidence>
<dbReference type="AlphaFoldDB" id="A0A0N8FX21"/>
<proteinExistence type="predicted"/>
<sequence length="113" mass="13049">MRFKKTVKASILPYALFMASAFLLLLQVYLDQVSNHYREYQAQSDALKAQLMAEMIYQERPQTSGAATFNHGKAQYQLKEKDLVVTVTLNKQQQYRFQYTKASEPAALPSEDY</sequence>
<comment type="caution">
    <text evidence="1">The sequence shown here is derived from an EMBL/GenBank/DDBJ whole genome shotgun (WGS) entry which is preliminary data.</text>
</comment>
<keyword evidence="2" id="KW-1185">Reference proteome</keyword>